<dbReference type="NCBIfam" id="TIGR01733">
    <property type="entry name" value="AA-adenyl-dom"/>
    <property type="match status" value="1"/>
</dbReference>
<keyword evidence="5" id="KW-0511">Multifunctional enzyme</keyword>
<dbReference type="Gene3D" id="3.40.50.980">
    <property type="match status" value="2"/>
</dbReference>
<feature type="domain" description="Carrier" evidence="6">
    <location>
        <begin position="758"/>
        <end position="832"/>
    </location>
</feature>
<accession>A0ABY3ARW9</accession>
<dbReference type="Proteomes" id="UP000316208">
    <property type="component" value="Unassembled WGS sequence"/>
</dbReference>
<dbReference type="Gene3D" id="3.30.559.10">
    <property type="entry name" value="Chloramphenicol acetyltransferase-like domain"/>
    <property type="match status" value="1"/>
</dbReference>
<dbReference type="Pfam" id="PF00550">
    <property type="entry name" value="PP-binding"/>
    <property type="match status" value="1"/>
</dbReference>
<name>A0ABY3ARW9_PAEPP</name>
<evidence type="ECO:0000313" key="7">
    <source>
        <dbReference type="EMBL" id="TQR45258.1"/>
    </source>
</evidence>
<dbReference type="InterPro" id="IPR000873">
    <property type="entry name" value="AMP-dep_synth/lig_dom"/>
</dbReference>
<evidence type="ECO:0000256" key="4">
    <source>
        <dbReference type="ARBA" id="ARBA00023194"/>
    </source>
</evidence>
<dbReference type="InterPro" id="IPR010071">
    <property type="entry name" value="AA_adenyl_dom"/>
</dbReference>
<evidence type="ECO:0000259" key="6">
    <source>
        <dbReference type="PROSITE" id="PS50075"/>
    </source>
</evidence>
<dbReference type="InterPro" id="IPR036736">
    <property type="entry name" value="ACP-like_sf"/>
</dbReference>
<comment type="similarity">
    <text evidence="2">Belongs to the ATP-dependent AMP-binding enzyme family.</text>
</comment>
<dbReference type="SUPFAM" id="SSF56801">
    <property type="entry name" value="Acetyl-CoA synthetase-like"/>
    <property type="match status" value="1"/>
</dbReference>
<keyword evidence="8" id="KW-1185">Reference proteome</keyword>
<dbReference type="Gene3D" id="2.30.38.10">
    <property type="entry name" value="Luciferase, Domain 3"/>
    <property type="match status" value="1"/>
</dbReference>
<keyword evidence="3" id="KW-0677">Repeat</keyword>
<dbReference type="PANTHER" id="PTHR45527">
    <property type="entry name" value="NONRIBOSOMAL PEPTIDE SYNTHETASE"/>
    <property type="match status" value="1"/>
</dbReference>
<dbReference type="PROSITE" id="PS50075">
    <property type="entry name" value="CARRIER"/>
    <property type="match status" value="1"/>
</dbReference>
<dbReference type="PANTHER" id="PTHR45527:SF1">
    <property type="entry name" value="FATTY ACID SYNTHASE"/>
    <property type="match status" value="1"/>
</dbReference>
<dbReference type="RefSeq" id="WP_142544265.1">
    <property type="nucleotide sequence ID" value="NZ_SADY01000003.1"/>
</dbReference>
<evidence type="ECO:0000256" key="5">
    <source>
        <dbReference type="ARBA" id="ARBA00023268"/>
    </source>
</evidence>
<evidence type="ECO:0000256" key="1">
    <source>
        <dbReference type="ARBA" id="ARBA00001957"/>
    </source>
</evidence>
<comment type="caution">
    <text evidence="7">The sequence shown here is derived from an EMBL/GenBank/DDBJ whole genome shotgun (WGS) entry which is preliminary data.</text>
</comment>
<dbReference type="Pfam" id="PF00668">
    <property type="entry name" value="Condensation"/>
    <property type="match status" value="1"/>
</dbReference>
<dbReference type="InterPro" id="IPR009081">
    <property type="entry name" value="PP-bd_ACP"/>
</dbReference>
<dbReference type="SUPFAM" id="SSF52777">
    <property type="entry name" value="CoA-dependent acyltransferases"/>
    <property type="match status" value="3"/>
</dbReference>
<dbReference type="InterPro" id="IPR001242">
    <property type="entry name" value="Condensation_dom"/>
</dbReference>
<dbReference type="InterPro" id="IPR023213">
    <property type="entry name" value="CAT-like_dom_sf"/>
</dbReference>
<dbReference type="InterPro" id="IPR020845">
    <property type="entry name" value="AMP-binding_CS"/>
</dbReference>
<gene>
    <name evidence="7" type="ORF">C7Y44_13410</name>
</gene>
<dbReference type="SUPFAM" id="SSF47336">
    <property type="entry name" value="ACP-like"/>
    <property type="match status" value="1"/>
</dbReference>
<dbReference type="CDD" id="cd12117">
    <property type="entry name" value="A_NRPS_Srf_like"/>
    <property type="match status" value="1"/>
</dbReference>
<dbReference type="PROSITE" id="PS00455">
    <property type="entry name" value="AMP_BINDING"/>
    <property type="match status" value="1"/>
</dbReference>
<protein>
    <submittedName>
        <fullName evidence="7">Amino acid adenylation domain-containing protein</fullName>
    </submittedName>
</protein>
<evidence type="ECO:0000313" key="8">
    <source>
        <dbReference type="Proteomes" id="UP000316208"/>
    </source>
</evidence>
<dbReference type="InterPro" id="IPR045851">
    <property type="entry name" value="AMP-bd_C_sf"/>
</dbReference>
<comment type="cofactor">
    <cofactor evidence="1">
        <name>pantetheine 4'-phosphate</name>
        <dbReference type="ChEBI" id="CHEBI:47942"/>
    </cofactor>
</comment>
<dbReference type="Gene3D" id="3.30.559.30">
    <property type="entry name" value="Nonribosomal peptide synthetase, condensation domain"/>
    <property type="match status" value="2"/>
</dbReference>
<dbReference type="Gene3D" id="1.10.1200.10">
    <property type="entry name" value="ACP-like"/>
    <property type="match status" value="1"/>
</dbReference>
<proteinExistence type="inferred from homology"/>
<dbReference type="EMBL" id="SADY01000003">
    <property type="protein sequence ID" value="TQR45258.1"/>
    <property type="molecule type" value="Genomic_DNA"/>
</dbReference>
<evidence type="ECO:0000256" key="3">
    <source>
        <dbReference type="ARBA" id="ARBA00022737"/>
    </source>
</evidence>
<dbReference type="Pfam" id="PF00501">
    <property type="entry name" value="AMP-binding"/>
    <property type="match status" value="1"/>
</dbReference>
<keyword evidence="4" id="KW-0045">Antibiotic biosynthesis</keyword>
<evidence type="ECO:0000256" key="2">
    <source>
        <dbReference type="ARBA" id="ARBA00006432"/>
    </source>
</evidence>
<reference evidence="7 8" key="1">
    <citation type="submission" date="2018-03" db="EMBL/GenBank/DDBJ databases">
        <title>Aerobic endospore-forming bacteria genome sequencing and assembly.</title>
        <authorList>
            <person name="Cavalcante D.A."/>
            <person name="Driks A."/>
            <person name="Putonti C."/>
            <person name="De-Souza M.T."/>
        </authorList>
    </citation>
    <scope>NUCLEOTIDE SEQUENCE [LARGE SCALE GENOMIC DNA]</scope>
    <source>
        <strain evidence="7 8">SDF0028</strain>
    </source>
</reference>
<organism evidence="7 8">
    <name type="scientific">Paenibacillus popilliae</name>
    <name type="common">Bacillus popilliae</name>
    <dbReference type="NCBI Taxonomy" id="78057"/>
    <lineage>
        <taxon>Bacteria</taxon>
        <taxon>Bacillati</taxon>
        <taxon>Bacillota</taxon>
        <taxon>Bacilli</taxon>
        <taxon>Bacillales</taxon>
        <taxon>Paenibacillaceae</taxon>
        <taxon>Paenibacillus</taxon>
    </lineage>
</organism>
<sequence>MIQKERVISSKMANGERDNYWQEYLAGYECCASVSFRCPDSIPSETDVESECILEFEKIIYGQMKDFVKTNRMEISVLFNAMWGFMSERYHNKKDIVFGNRFINDSSSHLKPMTGIVPVRVNSTEDESVIHVLEQIARIHQQHIDFPALSDSQLSWLNGGLITHCPAVDVCLQDREHNYAKGCGIELNVFYDDELTLAFRYRESIYSRSIIEGMVNHLERIAVQMIQNPLQKLSQLELLTEAEKLELVREYSAEGVAPNESIIAIFKEAVRQHPDHPAVKMGQKEVTYSQLDKLSDVIAAVLRTSGVPKQSIIAIMANRKIETIIGIIGILKADCAYLPIDPECPRERMEHILQDAQVSTILTASASHENIPSHVTIIDLCEPYCDIQVEERREEPGSPDSLAYVMYTSGTTGTPKGVMIEHQSVIRLVRNTNFITFYEQDRVLQTSSIVFDASTLEIWGALLNGSTLHLIHKSDLLNNQKLKSIIHNEKISVMFLASVLFQQLSEADITVFKPLRLLVVGGDAMSSKQAERVIHSYPELQLINGYGPTENTTFSTTFLVDKPYRLDVPIGKPIANSSAYIIDCFGNLQACGLPGELYVGGVGVAKGYLNKDALTNERFVELPSIAAGRLYKTGDIVRLASDGNIRFMGRRDGQVKIRGFRVELNEIKNRLLAHTHVNDAFIMINQHQPNDKCICAYFTADKLLDSSEVRDYLGHFLPDYMIPAYFKQLRSFPLTVNGKIDKDALPAATDGQEDKVEAPANPAEQSLLELWKTILHRDVIGVTDNFFHIGGDSLKAMSFIAAAEKMGFTYSISDVYTNPSVRELLMKCGSGNNNIPSISISEPIRLSFAQEGIWFNSKIEPIYNVVLSVSIRNPVDFHLFRQAIHWVVSDNQELRTIIVEQDYVPYQKIYEEVMVDLTYEKHKDKSEAELRRWFEHEETYRVYELDQAPLFHFRFGESMEGVNIFTIGTHHVLADAYTINILLAEIDERYNMLLTGTVLPLHQPKTTCADYAVWQRQQFENGAYEADIPYWTRMLNDDIVMIEFPEKPCSPYGKYEGAGAGISITHDTMASFKALCSANNLSRFAGYSTIFYMFLNYIFDIEDIAIGTASAGRDRGEIQHTAGNFAYASLLRARISNEDSFIETADKVRASIHEMNRHQTLPYEIWLKQLNADSCLYKLPYRILIEYISNDKKADTLGFSVADYSNEITPAEFTFFIQSEADMDYLHFYYRKNLFDAEEIQDFVDLLEDIFTEAVLDPNKPFTSYQL</sequence>
<dbReference type="Gene3D" id="3.30.300.30">
    <property type="match status" value="1"/>
</dbReference>